<dbReference type="OrthoDB" id="8556356at2"/>
<evidence type="ECO:0000313" key="2">
    <source>
        <dbReference type="EMBL" id="VVE49002.1"/>
    </source>
</evidence>
<keyword evidence="1" id="KW-1133">Transmembrane helix</keyword>
<keyword evidence="1" id="KW-0812">Transmembrane</keyword>
<keyword evidence="2" id="KW-0808">Transferase</keyword>
<evidence type="ECO:0000313" key="3">
    <source>
        <dbReference type="Proteomes" id="UP000414233"/>
    </source>
</evidence>
<protein>
    <submittedName>
        <fullName evidence="2">UDP phosphate-alpha-4-amino-4-deoxy-L-arabinose arabinosyl transferase</fullName>
    </submittedName>
</protein>
<feature type="transmembrane region" description="Helical" evidence="1">
    <location>
        <begin position="175"/>
        <end position="198"/>
    </location>
</feature>
<feature type="transmembrane region" description="Helical" evidence="1">
    <location>
        <begin position="269"/>
        <end position="288"/>
    </location>
</feature>
<feature type="transmembrane region" description="Helical" evidence="1">
    <location>
        <begin position="459"/>
        <end position="480"/>
    </location>
</feature>
<proteinExistence type="predicted"/>
<dbReference type="EMBL" id="CABPRZ010000025">
    <property type="protein sequence ID" value="VVE49002.1"/>
    <property type="molecule type" value="Genomic_DNA"/>
</dbReference>
<sequence>MESSNPPRWLVCAWIVAYLAIELFGRDFWKPDEPYSFGMTLNMILGQHWIVPHVGNTAFVEKPPLLYWTGAVAALAFDGWATPQVAVQGVTLGWMLLTLWGLSRCATCYGGRRLALPAIAAFLGIVGGITHIHKTTADVPQLTGAVFALDGSMLAARTGVSPIRAGLWLGTGGGIAFLAKGLMIPATMALAVVLLFLTRSKAMNRQRSRLWRVLVWAAGTCAPWVMIWPVLLWLEAPDQFHEWFWRDNVGRFTGHGNVGELRASYWRDAGVLFALSMPVFAWMLGMVVRRVKRLALRPPMCSSERDAESRYAHARRYGCLVRITKWWHAISDARCVVLIYVISVTILLLGAASIRELYLLPLYPAFALIAARLASIPIRSAGKRLGLAVSIGVVGGYGWLQWGLLVWAPEHVLPWGVSAWLPVNDFSLPFQPFAFAVAILVTGLWGWILFRGRSMSRAWVWLANVTLIWGILHTLLLPWLDAARGYRVTFVSLREALPSDVACLDTIGVGESERAMLHYWVGVVPTIANGAGPSEPTCSHLLIMDKHGRDREAPPFVSGNPLWQGSRQADRNERFRLFETVRLKPRL</sequence>
<dbReference type="AlphaFoldDB" id="A0A5E4YKF2"/>
<evidence type="ECO:0000256" key="1">
    <source>
        <dbReference type="SAM" id="Phobius"/>
    </source>
</evidence>
<feature type="transmembrane region" description="Helical" evidence="1">
    <location>
        <begin position="85"/>
        <end position="102"/>
    </location>
</feature>
<feature type="transmembrane region" description="Helical" evidence="1">
    <location>
        <begin position="360"/>
        <end position="378"/>
    </location>
</feature>
<keyword evidence="3" id="KW-1185">Reference proteome</keyword>
<dbReference type="Proteomes" id="UP000414233">
    <property type="component" value="Unassembled WGS sequence"/>
</dbReference>
<feature type="transmembrane region" description="Helical" evidence="1">
    <location>
        <begin position="385"/>
        <end position="408"/>
    </location>
</feature>
<name>A0A5E4YKF2_9BURK</name>
<dbReference type="RefSeq" id="WP_150699257.1">
    <property type="nucleotide sequence ID" value="NZ_CABPRZ010000025.1"/>
</dbReference>
<organism evidence="2 3">
    <name type="scientific">Pandoraea terrae</name>
    <dbReference type="NCBI Taxonomy" id="1537710"/>
    <lineage>
        <taxon>Bacteria</taxon>
        <taxon>Pseudomonadati</taxon>
        <taxon>Pseudomonadota</taxon>
        <taxon>Betaproteobacteria</taxon>
        <taxon>Burkholderiales</taxon>
        <taxon>Burkholderiaceae</taxon>
        <taxon>Pandoraea</taxon>
    </lineage>
</organism>
<gene>
    <name evidence="2" type="ORF">PTE30175_04472</name>
</gene>
<dbReference type="GO" id="GO:0016740">
    <property type="term" value="F:transferase activity"/>
    <property type="evidence" value="ECO:0007669"/>
    <property type="project" value="UniProtKB-KW"/>
</dbReference>
<feature type="transmembrane region" description="Helical" evidence="1">
    <location>
        <begin position="335"/>
        <end position="354"/>
    </location>
</feature>
<feature type="transmembrane region" description="Helical" evidence="1">
    <location>
        <begin position="114"/>
        <end position="132"/>
    </location>
</feature>
<feature type="transmembrane region" description="Helical" evidence="1">
    <location>
        <begin position="210"/>
        <end position="234"/>
    </location>
</feature>
<reference evidence="2 3" key="1">
    <citation type="submission" date="2019-08" db="EMBL/GenBank/DDBJ databases">
        <authorList>
            <person name="Peeters C."/>
        </authorList>
    </citation>
    <scope>NUCLEOTIDE SEQUENCE [LARGE SCALE GENOMIC DNA]</scope>
    <source>
        <strain evidence="2 3">LMG 30175</strain>
    </source>
</reference>
<feature type="transmembrane region" description="Helical" evidence="1">
    <location>
        <begin position="428"/>
        <end position="450"/>
    </location>
</feature>
<accession>A0A5E4YKF2</accession>
<keyword evidence="1" id="KW-0472">Membrane</keyword>